<dbReference type="PANTHER" id="PTHR34072">
    <property type="entry name" value="ENZYMATIC POLYPROTEIN-RELATED"/>
    <property type="match status" value="1"/>
</dbReference>
<dbReference type="InterPro" id="IPR043502">
    <property type="entry name" value="DNA/RNA_pol_sf"/>
</dbReference>
<feature type="non-terminal residue" evidence="2">
    <location>
        <position position="50"/>
    </location>
</feature>
<dbReference type="AlphaFoldDB" id="A0A392RZ40"/>
<sequence>MTEAPVLALPNFNEDFIIETDASGIGMGAVLIQQHHPICYFSQAFCPKML</sequence>
<evidence type="ECO:0000313" key="2">
    <source>
        <dbReference type="EMBL" id="MCI41669.1"/>
    </source>
</evidence>
<evidence type="ECO:0000259" key="1">
    <source>
        <dbReference type="Pfam" id="PF17919"/>
    </source>
</evidence>
<organism evidence="2 3">
    <name type="scientific">Trifolium medium</name>
    <dbReference type="NCBI Taxonomy" id="97028"/>
    <lineage>
        <taxon>Eukaryota</taxon>
        <taxon>Viridiplantae</taxon>
        <taxon>Streptophyta</taxon>
        <taxon>Embryophyta</taxon>
        <taxon>Tracheophyta</taxon>
        <taxon>Spermatophyta</taxon>
        <taxon>Magnoliopsida</taxon>
        <taxon>eudicotyledons</taxon>
        <taxon>Gunneridae</taxon>
        <taxon>Pentapetalae</taxon>
        <taxon>rosids</taxon>
        <taxon>fabids</taxon>
        <taxon>Fabales</taxon>
        <taxon>Fabaceae</taxon>
        <taxon>Papilionoideae</taxon>
        <taxon>50 kb inversion clade</taxon>
        <taxon>NPAAA clade</taxon>
        <taxon>Hologalegina</taxon>
        <taxon>IRL clade</taxon>
        <taxon>Trifolieae</taxon>
        <taxon>Trifolium</taxon>
    </lineage>
</organism>
<dbReference type="Pfam" id="PF17919">
    <property type="entry name" value="RT_RNaseH_2"/>
    <property type="match status" value="1"/>
</dbReference>
<keyword evidence="3" id="KW-1185">Reference proteome</keyword>
<feature type="domain" description="Reverse transcriptase/retrotransposon-derived protein RNase H-like" evidence="1">
    <location>
        <begin position="1"/>
        <end position="45"/>
    </location>
</feature>
<dbReference type="PANTHER" id="PTHR34072:SF55">
    <property type="entry name" value="DNA_RNA POLYMERASES SUPERFAMILY PROTEIN"/>
    <property type="match status" value="1"/>
</dbReference>
<dbReference type="Proteomes" id="UP000265520">
    <property type="component" value="Unassembled WGS sequence"/>
</dbReference>
<accession>A0A392RZ40</accession>
<dbReference type="InterPro" id="IPR041577">
    <property type="entry name" value="RT_RNaseH_2"/>
</dbReference>
<name>A0A392RZ40_9FABA</name>
<dbReference type="SUPFAM" id="SSF56672">
    <property type="entry name" value="DNA/RNA polymerases"/>
    <property type="match status" value="1"/>
</dbReference>
<dbReference type="EMBL" id="LXQA010294894">
    <property type="protein sequence ID" value="MCI41669.1"/>
    <property type="molecule type" value="Genomic_DNA"/>
</dbReference>
<reference evidence="2 3" key="1">
    <citation type="journal article" date="2018" name="Front. Plant Sci.">
        <title>Red Clover (Trifolium pratense) and Zigzag Clover (T. medium) - A Picture of Genomic Similarities and Differences.</title>
        <authorList>
            <person name="Dluhosova J."/>
            <person name="Istvanek J."/>
            <person name="Nedelnik J."/>
            <person name="Repkova J."/>
        </authorList>
    </citation>
    <scope>NUCLEOTIDE SEQUENCE [LARGE SCALE GENOMIC DNA]</scope>
    <source>
        <strain evidence="3">cv. 10/8</strain>
        <tissue evidence="2">Leaf</tissue>
    </source>
</reference>
<proteinExistence type="predicted"/>
<evidence type="ECO:0000313" key="3">
    <source>
        <dbReference type="Proteomes" id="UP000265520"/>
    </source>
</evidence>
<protein>
    <recommendedName>
        <fullName evidence="1">Reverse transcriptase/retrotransposon-derived protein RNase H-like domain-containing protein</fullName>
    </recommendedName>
</protein>
<comment type="caution">
    <text evidence="2">The sequence shown here is derived from an EMBL/GenBank/DDBJ whole genome shotgun (WGS) entry which is preliminary data.</text>
</comment>